<dbReference type="CDD" id="cd00570">
    <property type="entry name" value="GST_N_family"/>
    <property type="match status" value="1"/>
</dbReference>
<dbReference type="PROSITE" id="PS50404">
    <property type="entry name" value="GST_NTER"/>
    <property type="match status" value="1"/>
</dbReference>
<proteinExistence type="predicted"/>
<feature type="domain" description="GST N-terminal" evidence="1">
    <location>
        <begin position="1"/>
        <end position="76"/>
    </location>
</feature>
<dbReference type="Gene3D" id="3.40.30.10">
    <property type="entry name" value="Glutaredoxin"/>
    <property type="match status" value="1"/>
</dbReference>
<accession>A0ABU3VWN1</accession>
<sequence length="190" mass="21850">MKLIGSTTSPYVRRIRLLLTDEPHEFANLDIYGGDRDELRKHNPALKIPMLIDGHQTLFDSRVIARYLSARQGLDPLTWDQENLLTLIDAANDSCVTLLLSKRSGLDVDQDAMFYNLQWERVAKTLSALAERVQDGEFDHWHYPAMCLYCLVDWLEFRDFLQGEGVDVLLAFRDRNRDQPGIEATAPRLS</sequence>
<evidence type="ECO:0000313" key="3">
    <source>
        <dbReference type="Proteomes" id="UP001269819"/>
    </source>
</evidence>
<evidence type="ECO:0000313" key="2">
    <source>
        <dbReference type="EMBL" id="MDV2078671.1"/>
    </source>
</evidence>
<dbReference type="Proteomes" id="UP001269819">
    <property type="component" value="Unassembled WGS sequence"/>
</dbReference>
<evidence type="ECO:0000259" key="1">
    <source>
        <dbReference type="PROSITE" id="PS50404"/>
    </source>
</evidence>
<dbReference type="InterPro" id="IPR036249">
    <property type="entry name" value="Thioredoxin-like_sf"/>
</dbReference>
<keyword evidence="3" id="KW-1185">Reference proteome</keyword>
<reference evidence="2 3" key="1">
    <citation type="submission" date="2023-10" db="EMBL/GenBank/DDBJ databases">
        <title>Characteristics and mechanism of a salt-tolerant marine origin heterotrophic nitrifying- aerobic denitrifying bacteria Marinobacter xestospongiae HN1.</title>
        <authorList>
            <person name="Qi R."/>
        </authorList>
    </citation>
    <scope>NUCLEOTIDE SEQUENCE [LARGE SCALE GENOMIC DNA]</scope>
    <source>
        <strain evidence="2 3">HN1</strain>
    </source>
</reference>
<gene>
    <name evidence="2" type="ORF">RYS15_08235</name>
</gene>
<dbReference type="RefSeq" id="WP_316973390.1">
    <property type="nucleotide sequence ID" value="NZ_JAWIIJ010000004.1"/>
</dbReference>
<dbReference type="InterPro" id="IPR004045">
    <property type="entry name" value="Glutathione_S-Trfase_N"/>
</dbReference>
<dbReference type="EMBL" id="JAWIIJ010000004">
    <property type="protein sequence ID" value="MDV2078671.1"/>
    <property type="molecule type" value="Genomic_DNA"/>
</dbReference>
<organism evidence="2 3">
    <name type="scientific">Marinobacter xestospongiae</name>
    <dbReference type="NCBI Taxonomy" id="994319"/>
    <lineage>
        <taxon>Bacteria</taxon>
        <taxon>Pseudomonadati</taxon>
        <taxon>Pseudomonadota</taxon>
        <taxon>Gammaproteobacteria</taxon>
        <taxon>Pseudomonadales</taxon>
        <taxon>Marinobacteraceae</taxon>
        <taxon>Marinobacter</taxon>
    </lineage>
</organism>
<dbReference type="Gene3D" id="1.20.1050.10">
    <property type="match status" value="1"/>
</dbReference>
<dbReference type="Pfam" id="PF13417">
    <property type="entry name" value="GST_N_3"/>
    <property type="match status" value="1"/>
</dbReference>
<comment type="caution">
    <text evidence="2">The sequence shown here is derived from an EMBL/GenBank/DDBJ whole genome shotgun (WGS) entry which is preliminary data.</text>
</comment>
<protein>
    <submittedName>
        <fullName evidence="2">Glutathione S-transferase</fullName>
    </submittedName>
</protein>
<dbReference type="SUPFAM" id="SSF52833">
    <property type="entry name" value="Thioredoxin-like"/>
    <property type="match status" value="1"/>
</dbReference>
<name>A0ABU3VWN1_9GAMM</name>